<evidence type="ECO:0000313" key="3">
    <source>
        <dbReference type="EMBL" id="MED1204914.1"/>
    </source>
</evidence>
<evidence type="ECO:0000256" key="2">
    <source>
        <dbReference type="SAM" id="Phobius"/>
    </source>
</evidence>
<feature type="compositionally biased region" description="Polar residues" evidence="1">
    <location>
        <begin position="109"/>
        <end position="129"/>
    </location>
</feature>
<protein>
    <submittedName>
        <fullName evidence="3">Uncharacterized protein</fullName>
    </submittedName>
</protein>
<evidence type="ECO:0000313" key="4">
    <source>
        <dbReference type="Proteomes" id="UP001341444"/>
    </source>
</evidence>
<reference evidence="3 4" key="1">
    <citation type="submission" date="2023-03" db="EMBL/GenBank/DDBJ databases">
        <title>Bacillus Genome Sequencing.</title>
        <authorList>
            <person name="Dunlap C."/>
        </authorList>
    </citation>
    <scope>NUCLEOTIDE SEQUENCE [LARGE SCALE GENOMIC DNA]</scope>
    <source>
        <strain evidence="3 4">B-23453</strain>
    </source>
</reference>
<feature type="transmembrane region" description="Helical" evidence="2">
    <location>
        <begin position="47"/>
        <end position="69"/>
    </location>
</feature>
<dbReference type="RefSeq" id="WP_066262571.1">
    <property type="nucleotide sequence ID" value="NZ_JARMAB010000027.1"/>
</dbReference>
<sequence>MANFDQDEHQIEELLRKMPIIRDRQNQEEVYRKVQSRKEHKHKQKRALWIPAATTAAIAIIMVLAVSMVNKEQTKSARGAELSQKNVHLTAANVPQHQVSKKQPVIHQTAGQISDSVKRNQSALSSNKMESAKNQESEDRSAVYSSDLKSHDVYTYGVLTHDAIPVPVSVVVPKSSENWFDKYKQIASQTPKPEWGFDQFFPLKSVLAYDSANQIIRITVYQNQAGFIPESLQLNLDKLVNDSFRYLPVKEAEFKNEKGEPLSIGEIGEVNNVQINKVPKSGYYSYTIGNKSYLVPSDQTFKQLSDALAAMKKSPNDLYHSVFTGGIGVTELNQDGKNVTVRFDRKVDLTKESPKNAMNMIEAILLTGKDFGYSTVTFQNIEPASWNGFHFSKAIEVPVAPNRLEQ</sequence>
<dbReference type="Proteomes" id="UP001341444">
    <property type="component" value="Unassembled WGS sequence"/>
</dbReference>
<gene>
    <name evidence="3" type="ORF">P4T90_17860</name>
</gene>
<feature type="compositionally biased region" description="Basic and acidic residues" evidence="1">
    <location>
        <begin position="130"/>
        <end position="141"/>
    </location>
</feature>
<keyword evidence="2" id="KW-0812">Transmembrane</keyword>
<name>A0ABU6MKU2_9BACI</name>
<accession>A0ABU6MKU2</accession>
<keyword evidence="2" id="KW-1133">Transmembrane helix</keyword>
<dbReference type="EMBL" id="JARMAB010000027">
    <property type="protein sequence ID" value="MED1204914.1"/>
    <property type="molecule type" value="Genomic_DNA"/>
</dbReference>
<organism evidence="3 4">
    <name type="scientific">Heyndrickxia acidicola</name>
    <dbReference type="NCBI Taxonomy" id="209389"/>
    <lineage>
        <taxon>Bacteria</taxon>
        <taxon>Bacillati</taxon>
        <taxon>Bacillota</taxon>
        <taxon>Bacilli</taxon>
        <taxon>Bacillales</taxon>
        <taxon>Bacillaceae</taxon>
        <taxon>Heyndrickxia</taxon>
    </lineage>
</organism>
<keyword evidence="2" id="KW-0472">Membrane</keyword>
<keyword evidence="4" id="KW-1185">Reference proteome</keyword>
<feature type="region of interest" description="Disordered" evidence="1">
    <location>
        <begin position="95"/>
        <end position="142"/>
    </location>
</feature>
<comment type="caution">
    <text evidence="3">The sequence shown here is derived from an EMBL/GenBank/DDBJ whole genome shotgun (WGS) entry which is preliminary data.</text>
</comment>
<proteinExistence type="predicted"/>
<evidence type="ECO:0000256" key="1">
    <source>
        <dbReference type="SAM" id="MobiDB-lite"/>
    </source>
</evidence>